<dbReference type="InterPro" id="IPR015590">
    <property type="entry name" value="Aldehyde_DH_dom"/>
</dbReference>
<dbReference type="FunFam" id="3.40.605.10:FF:000007">
    <property type="entry name" value="NAD/NADP-dependent betaine aldehyde dehydrogenase"/>
    <property type="match status" value="1"/>
</dbReference>
<dbReference type="OrthoDB" id="9762913at2"/>
<reference evidence="7 8" key="1">
    <citation type="submission" date="2016-09" db="EMBL/GenBank/DDBJ databases">
        <authorList>
            <person name="Capua I."/>
            <person name="De Benedictis P."/>
            <person name="Joannis T."/>
            <person name="Lombin L.H."/>
            <person name="Cattoli G."/>
        </authorList>
    </citation>
    <scope>NUCLEOTIDE SEQUENCE [LARGE SCALE GENOMIC DNA]</scope>
    <source>
        <strain evidence="7 8">GluBS11</strain>
    </source>
</reference>
<dbReference type="PANTHER" id="PTHR42991:SF1">
    <property type="entry name" value="ALDEHYDE DEHYDROGENASE"/>
    <property type="match status" value="1"/>
</dbReference>
<feature type="active site" evidence="4">
    <location>
        <position position="259"/>
    </location>
</feature>
<dbReference type="PANTHER" id="PTHR42991">
    <property type="entry name" value="ALDEHYDE DEHYDROGENASE"/>
    <property type="match status" value="1"/>
</dbReference>
<evidence type="ECO:0000256" key="1">
    <source>
        <dbReference type="ARBA" id="ARBA00009986"/>
    </source>
</evidence>
<dbReference type="InterPro" id="IPR051020">
    <property type="entry name" value="ALDH-related_metabolic_enz"/>
</dbReference>
<dbReference type="Gene3D" id="3.40.605.10">
    <property type="entry name" value="Aldehyde Dehydrogenase, Chain A, domain 1"/>
    <property type="match status" value="1"/>
</dbReference>
<keyword evidence="2" id="KW-0521">NADP</keyword>
<dbReference type="GO" id="GO:0008911">
    <property type="term" value="F:lactaldehyde dehydrogenase (NAD+) activity"/>
    <property type="evidence" value="ECO:0007669"/>
    <property type="project" value="TreeGrafter"/>
</dbReference>
<comment type="similarity">
    <text evidence="1 5">Belongs to the aldehyde dehydrogenase family.</text>
</comment>
<dbReference type="PROSITE" id="PS00070">
    <property type="entry name" value="ALDEHYDE_DEHYDR_CYS"/>
    <property type="match status" value="1"/>
</dbReference>
<dbReference type="InterPro" id="IPR016163">
    <property type="entry name" value="Ald_DH_C"/>
</dbReference>
<dbReference type="Pfam" id="PF00171">
    <property type="entry name" value="Aldedh"/>
    <property type="match status" value="1"/>
</dbReference>
<organism evidence="7 8">
    <name type="scientific">Anaerobium acetethylicum</name>
    <dbReference type="NCBI Taxonomy" id="1619234"/>
    <lineage>
        <taxon>Bacteria</taxon>
        <taxon>Bacillati</taxon>
        <taxon>Bacillota</taxon>
        <taxon>Clostridia</taxon>
        <taxon>Lachnospirales</taxon>
        <taxon>Lachnospiraceae</taxon>
        <taxon>Anaerobium</taxon>
    </lineage>
</organism>
<evidence type="ECO:0000256" key="4">
    <source>
        <dbReference type="PROSITE-ProRule" id="PRU10007"/>
    </source>
</evidence>
<dbReference type="CDD" id="cd07082">
    <property type="entry name" value="ALDH_F11_NP-GAPDH"/>
    <property type="match status" value="1"/>
</dbReference>
<evidence type="ECO:0000256" key="2">
    <source>
        <dbReference type="ARBA" id="ARBA00022857"/>
    </source>
</evidence>
<proteinExistence type="inferred from homology"/>
<evidence type="ECO:0000256" key="3">
    <source>
        <dbReference type="ARBA" id="ARBA00023002"/>
    </source>
</evidence>
<dbReference type="AlphaFoldDB" id="A0A1D3TYS4"/>
<dbReference type="Gene3D" id="3.40.309.10">
    <property type="entry name" value="Aldehyde Dehydrogenase, Chain A, domain 2"/>
    <property type="match status" value="1"/>
</dbReference>
<dbReference type="RefSeq" id="WP_091236924.1">
    <property type="nucleotide sequence ID" value="NZ_FMKA01000050.1"/>
</dbReference>
<protein>
    <submittedName>
        <fullName evidence="7">Glyceraldehyde-3-phosphate dehydrogenase (NADP+)</fullName>
    </submittedName>
</protein>
<gene>
    <name evidence="7" type="ORF">SAMN05421730_10503</name>
</gene>
<dbReference type="InterPro" id="IPR016160">
    <property type="entry name" value="Ald_DH_CS_CYS"/>
</dbReference>
<evidence type="ECO:0000313" key="8">
    <source>
        <dbReference type="Proteomes" id="UP000199315"/>
    </source>
</evidence>
<keyword evidence="8" id="KW-1185">Reference proteome</keyword>
<dbReference type="EMBL" id="FMKA01000050">
    <property type="protein sequence ID" value="SCP99626.1"/>
    <property type="molecule type" value="Genomic_DNA"/>
</dbReference>
<name>A0A1D3TYS4_9FIRM</name>
<dbReference type="InterPro" id="IPR016161">
    <property type="entry name" value="Ald_DH/histidinol_DH"/>
</dbReference>
<accession>A0A1D3TYS4</accession>
<feature type="domain" description="Aldehyde dehydrogenase" evidence="6">
    <location>
        <begin position="20"/>
        <end position="480"/>
    </location>
</feature>
<dbReference type="STRING" id="1619234.SAMN05421730_10503"/>
<dbReference type="InterPro" id="IPR016162">
    <property type="entry name" value="Ald_DH_N"/>
</dbReference>
<keyword evidence="3 5" id="KW-0560">Oxidoreductase</keyword>
<sequence length="489" mass="53215">MFEFIKDSKNRYKNLVDGEWVASKEDTYIDIYSPLDESLIGSIPAMTREEVDLAVHAAKAAQRKWKLTTIDERGEILYRAAEILLEQTEELATLMMREIAKDMKSSRSEVSRTADFIKFTADTAKNLSGESIPGDSFPGFKSNKISIVRREPLGVVLAISPFNYPINLAASKIAPGLMAGNSILLKPATQGSLCGLYLAKVFEAAGVPAGVLNTITGRGGEIGDYVTTHPEINFINFTGSTEVGARISKLTSMVPLLMELGGKDAAIVLEDADLELTANNIVAGGYSYSGQRCTAVKRILVMEPVANQLVEKIKEKIKKLKVGNPLTDGDVDIVPLINTKAADFVMELIEDAKSKGGKLIAGGNRQGNLIEPTLFDHVTTDMRLAWEEPFGPVLPIIRVKSKQEAIEIANSSVYGLQSAVFTQNINDAFYIADRLEVGTVQINNKTERGPDHFPFLGVKASGLGTQGIRYSIESMSRPKATVINLPDQT</sequence>
<evidence type="ECO:0000259" key="6">
    <source>
        <dbReference type="Pfam" id="PF00171"/>
    </source>
</evidence>
<dbReference type="FunFam" id="3.40.309.10:FF:000022">
    <property type="entry name" value="NADP-dependent glyceraldehyde-3-phosphate dehydrogenase"/>
    <property type="match status" value="1"/>
</dbReference>
<dbReference type="SUPFAM" id="SSF53720">
    <property type="entry name" value="ALDH-like"/>
    <property type="match status" value="1"/>
</dbReference>
<dbReference type="Proteomes" id="UP000199315">
    <property type="component" value="Unassembled WGS sequence"/>
</dbReference>
<dbReference type="PROSITE" id="PS00687">
    <property type="entry name" value="ALDEHYDE_DEHYDR_GLU"/>
    <property type="match status" value="1"/>
</dbReference>
<dbReference type="InterPro" id="IPR029510">
    <property type="entry name" value="Ald_DH_CS_GLU"/>
</dbReference>
<evidence type="ECO:0000313" key="7">
    <source>
        <dbReference type="EMBL" id="SCP99626.1"/>
    </source>
</evidence>
<evidence type="ECO:0000256" key="5">
    <source>
        <dbReference type="RuleBase" id="RU003345"/>
    </source>
</evidence>